<protein>
    <recommendedName>
        <fullName evidence="3">Transposase</fullName>
    </recommendedName>
</protein>
<name>A0A7W3SWH2_9BACL</name>
<gene>
    <name evidence="1" type="ORF">FHR92_003717</name>
</gene>
<comment type="caution">
    <text evidence="1">The sequence shown here is derived from an EMBL/GenBank/DDBJ whole genome shotgun (WGS) entry which is preliminary data.</text>
</comment>
<feature type="non-terminal residue" evidence="1">
    <location>
        <position position="191"/>
    </location>
</feature>
<sequence length="191" mass="21661">MNKKIPNLPVIRQALRWLDVNERLLVGDHYAKKLCFGNTILLFLEAILQKRSSLDNIAEHLRSAPWLQKWISLKSIHASSLNRKLAQIPTDSVRNLFLQRLQNLWRHLRPELLKQLKSLGRLAAVDSSTITLSLRRGKWAFRQTGESAVKMHTCLHLTGENSALPTAIVLTTAIAADLDSEVLEHLVREPG</sequence>
<evidence type="ECO:0000313" key="2">
    <source>
        <dbReference type="Proteomes" id="UP000567067"/>
    </source>
</evidence>
<evidence type="ECO:0000313" key="1">
    <source>
        <dbReference type="EMBL" id="MBA9087233.1"/>
    </source>
</evidence>
<organism evidence="1 2">
    <name type="scientific">Fontibacillus solani</name>
    <dbReference type="NCBI Taxonomy" id="1572857"/>
    <lineage>
        <taxon>Bacteria</taxon>
        <taxon>Bacillati</taxon>
        <taxon>Bacillota</taxon>
        <taxon>Bacilli</taxon>
        <taxon>Bacillales</taxon>
        <taxon>Paenibacillaceae</taxon>
        <taxon>Fontibacillus</taxon>
    </lineage>
</organism>
<dbReference type="Proteomes" id="UP000567067">
    <property type="component" value="Unassembled WGS sequence"/>
</dbReference>
<dbReference type="AlphaFoldDB" id="A0A7W3SWH2"/>
<keyword evidence="2" id="KW-1185">Reference proteome</keyword>
<evidence type="ECO:0008006" key="3">
    <source>
        <dbReference type="Google" id="ProtNLM"/>
    </source>
</evidence>
<proteinExistence type="predicted"/>
<accession>A0A7W3SWH2</accession>
<dbReference type="EMBL" id="JACJIP010000028">
    <property type="protein sequence ID" value="MBA9087233.1"/>
    <property type="molecule type" value="Genomic_DNA"/>
</dbReference>
<reference evidence="1 2" key="1">
    <citation type="submission" date="2020-08" db="EMBL/GenBank/DDBJ databases">
        <title>Genomic Encyclopedia of Type Strains, Phase III (KMG-III): the genomes of soil and plant-associated and newly described type strains.</title>
        <authorList>
            <person name="Whitman W."/>
        </authorList>
    </citation>
    <scope>NUCLEOTIDE SEQUENCE [LARGE SCALE GENOMIC DNA]</scope>
    <source>
        <strain evidence="1 2">CECT 8693</strain>
    </source>
</reference>